<sequence length="338" mass="37947">MPEQFYKSDTPGERHEKRVFQLKKEIARETNPEKRGALQALLDEIEKKFYLEQQEKRIKAAKLYRSKRNKKIASIFLSGLLIIAAAATGLYFMGKPMNEGSSTSNAEDSMDRSNVLESDAATVAEPIVHDRVTPLSKGQVRAYRYHVDHLTAGEYLLSETMLKDATGVYGYKKYLNDMLESGQASQATIDQAYLEAETSLSSLTKDQQYGVNFYDKENTGANAYNVATTKFYAVDFNEFLSDMSIEINDLNGYISAVNNYDDYLVGIFTDLTQKGLGAKSYQLSSDWPLPKYTIQNTASDAYNNRDYHCHALVQRTSQTGRLEVNDAGNAELKGNPLS</sequence>
<keyword evidence="4" id="KW-1185">Reference proteome</keyword>
<keyword evidence="1" id="KW-1133">Transmembrane helix</keyword>
<gene>
    <name evidence="3" type="ORF">A5888_001832</name>
    <name evidence="2" type="ORF">A5888_002985</name>
</gene>
<dbReference type="Proteomes" id="UP000195141">
    <property type="component" value="Chromosome"/>
</dbReference>
<dbReference type="RefSeq" id="WP_086349997.1">
    <property type="nucleotide sequence ID" value="NZ_CP147247.1"/>
</dbReference>
<proteinExistence type="predicted"/>
<keyword evidence="1" id="KW-0812">Transmembrane</keyword>
<protein>
    <submittedName>
        <fullName evidence="2">Uncharacterized protein</fullName>
    </submittedName>
</protein>
<keyword evidence="1" id="KW-0472">Membrane</keyword>
<accession>A0A242K3D5</accession>
<dbReference type="EMBL" id="NGMM01000005">
    <property type="protein sequence ID" value="OTP13507.1"/>
    <property type="molecule type" value="Genomic_DNA"/>
</dbReference>
<reference evidence="3" key="3">
    <citation type="submission" date="2024-03" db="EMBL/GenBank/DDBJ databases">
        <title>The Genome Sequence of Enterococcus sp. DIV0242b.</title>
        <authorList>
            <consortium name="The Broad Institute Genomics Platform"/>
            <consortium name="The Broad Institute Microbial Omics Core"/>
            <consortium name="The Broad Institute Genomic Center for Infectious Diseases"/>
            <person name="Earl A."/>
            <person name="Manson A."/>
            <person name="Gilmore M."/>
            <person name="Schwartman J."/>
            <person name="Shea T."/>
            <person name="Abouelleil A."/>
            <person name="Cao P."/>
            <person name="Chapman S."/>
            <person name="Cusick C."/>
            <person name="Young S."/>
            <person name="Neafsey D."/>
            <person name="Nusbaum C."/>
            <person name="Birren B."/>
        </authorList>
    </citation>
    <scope>NUCLEOTIDE SEQUENCE</scope>
    <source>
        <strain evidence="3">9E7_DIV0242</strain>
    </source>
</reference>
<name>A0A242K3D5_9ENTE</name>
<evidence type="ECO:0000313" key="4">
    <source>
        <dbReference type="Proteomes" id="UP000195141"/>
    </source>
</evidence>
<evidence type="ECO:0000313" key="2">
    <source>
        <dbReference type="EMBL" id="OTP13507.1"/>
    </source>
</evidence>
<dbReference type="AlphaFoldDB" id="A0A242K3D5"/>
<reference evidence="2" key="1">
    <citation type="submission" date="2017-05" db="EMBL/GenBank/DDBJ databases">
        <title>The Genome Sequence of Enterococcus sp. 9E7_DIV0242.</title>
        <authorList>
            <consortium name="The Broad Institute Genomics Platform"/>
            <consortium name="The Broad Institute Genomic Center for Infectious Diseases"/>
            <person name="Earl A."/>
            <person name="Manson A."/>
            <person name="Schwartman J."/>
            <person name="Gilmore M."/>
            <person name="Abouelleil A."/>
            <person name="Cao P."/>
            <person name="Chapman S."/>
            <person name="Cusick C."/>
            <person name="Shea T."/>
            <person name="Young S."/>
            <person name="Neafsey D."/>
            <person name="Nusbaum C."/>
            <person name="Birren B."/>
        </authorList>
    </citation>
    <scope>NUCLEOTIDE SEQUENCE [LARGE SCALE GENOMIC DNA]</scope>
    <source>
        <strain evidence="2">9E7_DIV0242</strain>
    </source>
</reference>
<organism evidence="2">
    <name type="scientific">Candidatus Enterococcus clewellii</name>
    <dbReference type="NCBI Taxonomy" id="1834193"/>
    <lineage>
        <taxon>Bacteria</taxon>
        <taxon>Bacillati</taxon>
        <taxon>Bacillota</taxon>
        <taxon>Bacilli</taxon>
        <taxon>Lactobacillales</taxon>
        <taxon>Enterococcaceae</taxon>
        <taxon>Enterococcus</taxon>
    </lineage>
</organism>
<evidence type="ECO:0000313" key="3">
    <source>
        <dbReference type="EMBL" id="WYJ90104.1"/>
    </source>
</evidence>
<feature type="transmembrane region" description="Helical" evidence="1">
    <location>
        <begin position="72"/>
        <end position="94"/>
    </location>
</feature>
<dbReference type="EMBL" id="CP147247">
    <property type="protein sequence ID" value="WYJ90104.1"/>
    <property type="molecule type" value="Genomic_DNA"/>
</dbReference>
<reference evidence="3" key="2">
    <citation type="submission" date="2017-05" db="EMBL/GenBank/DDBJ databases">
        <authorList>
            <consortium name="The Broad Institute Genomics Platform"/>
            <consortium name="The Broad Institute Genomic Center for Infectious Diseases"/>
            <person name="Earl A."/>
            <person name="Manson A."/>
            <person name="Schwartman J."/>
            <person name="Gilmore M."/>
            <person name="Abouelleil A."/>
            <person name="Cao P."/>
            <person name="Chapman S."/>
            <person name="Cusick C."/>
            <person name="Shea T."/>
            <person name="Young S."/>
            <person name="Neafsey D."/>
            <person name="Nusbaum C."/>
            <person name="Birren B."/>
        </authorList>
    </citation>
    <scope>NUCLEOTIDE SEQUENCE</scope>
    <source>
        <strain evidence="3">9E7_DIV0242</strain>
    </source>
</reference>
<evidence type="ECO:0000256" key="1">
    <source>
        <dbReference type="SAM" id="Phobius"/>
    </source>
</evidence>